<keyword evidence="3 7" id="KW-0808">Transferase</keyword>
<feature type="active site" evidence="7">
    <location>
        <position position="81"/>
    </location>
</feature>
<dbReference type="PANTHER" id="PTHR10629:SF52">
    <property type="entry name" value="DNA (CYTOSINE-5)-METHYLTRANSFERASE 1"/>
    <property type="match status" value="1"/>
</dbReference>
<organism evidence="8 9">
    <name type="scientific">Lysobacter hankyongensis</name>
    <dbReference type="NCBI Taxonomy" id="1176535"/>
    <lineage>
        <taxon>Bacteria</taxon>
        <taxon>Pseudomonadati</taxon>
        <taxon>Pseudomonadota</taxon>
        <taxon>Gammaproteobacteria</taxon>
        <taxon>Lysobacterales</taxon>
        <taxon>Lysobacteraceae</taxon>
        <taxon>Lysobacter</taxon>
    </lineage>
</organism>
<keyword evidence="5" id="KW-0680">Restriction system</keyword>
<evidence type="ECO:0000313" key="9">
    <source>
        <dbReference type="Proteomes" id="UP001499959"/>
    </source>
</evidence>
<dbReference type="GO" id="GO:0008168">
    <property type="term" value="F:methyltransferase activity"/>
    <property type="evidence" value="ECO:0007669"/>
    <property type="project" value="UniProtKB-KW"/>
</dbReference>
<evidence type="ECO:0000256" key="3">
    <source>
        <dbReference type="ARBA" id="ARBA00022679"/>
    </source>
</evidence>
<evidence type="ECO:0000256" key="5">
    <source>
        <dbReference type="ARBA" id="ARBA00022747"/>
    </source>
</evidence>
<dbReference type="InterPro" id="IPR029063">
    <property type="entry name" value="SAM-dependent_MTases_sf"/>
</dbReference>
<dbReference type="InterPro" id="IPR001525">
    <property type="entry name" value="C5_MeTfrase"/>
</dbReference>
<dbReference type="Pfam" id="PF00145">
    <property type="entry name" value="DNA_methylase"/>
    <property type="match status" value="2"/>
</dbReference>
<keyword evidence="2 7" id="KW-0489">Methyltransferase</keyword>
<name>A0ABP9BJK6_9GAMM</name>
<evidence type="ECO:0000256" key="1">
    <source>
        <dbReference type="ARBA" id="ARBA00011975"/>
    </source>
</evidence>
<protein>
    <recommendedName>
        <fullName evidence="1">DNA (cytosine-5-)-methyltransferase</fullName>
        <ecNumber evidence="1">2.1.1.37</ecNumber>
    </recommendedName>
</protein>
<evidence type="ECO:0000313" key="8">
    <source>
        <dbReference type="EMBL" id="GAA4796345.1"/>
    </source>
</evidence>
<sequence length="458" mass="51502">MLRAFFRRFGCPSDVPEDYYRIVRGEMSIADLRGANAREWQEAEKEALLLELGPESARLHAEIATRVKRDEPWVLVGGPPCQAYSLVGRARNKGKLDYVPEEDPRHFLYREYLQILSKFAPPVFVMENVKGILTARVGERRMFPDILRDLHDPGRALGGRSNGIYDIYPLSADAVDGAYQPGEPEAGLSRFLVKAEELGIPQARHRVILLGIRRGLGLRAPVPLAGTDTIPVGKVIRDLPRIRSALSKGDSRDAWQDEVERQRRIVLSALARRRDLQDVADTIRSVEFIDNAERSSLRAPDLRVSLAHADWYRDKRLGITLNHDSRGHMASDLGRYMFCAGYCAAREGRSPSTDEFPSALAADHKSWESGKFANRFRVQAPGSPSATVVSHISKDGHYFIHPELEQCRSFTVREAARSQTFPDNYFFTGERTAQYVQVGNAVPPLLARMVANLTMKCF</sequence>
<dbReference type="InterPro" id="IPR050390">
    <property type="entry name" value="C5-Methyltransferase"/>
</dbReference>
<gene>
    <name evidence="8" type="ORF">GCM10023307_22820</name>
</gene>
<comment type="catalytic activity">
    <reaction evidence="6">
        <text>a 2'-deoxycytidine in DNA + S-adenosyl-L-methionine = a 5-methyl-2'-deoxycytidine in DNA + S-adenosyl-L-homocysteine + H(+)</text>
        <dbReference type="Rhea" id="RHEA:13681"/>
        <dbReference type="Rhea" id="RHEA-COMP:11369"/>
        <dbReference type="Rhea" id="RHEA-COMP:11370"/>
        <dbReference type="ChEBI" id="CHEBI:15378"/>
        <dbReference type="ChEBI" id="CHEBI:57856"/>
        <dbReference type="ChEBI" id="CHEBI:59789"/>
        <dbReference type="ChEBI" id="CHEBI:85452"/>
        <dbReference type="ChEBI" id="CHEBI:85454"/>
        <dbReference type="EC" id="2.1.1.37"/>
    </reaction>
</comment>
<dbReference type="EC" id="2.1.1.37" evidence="1"/>
<keyword evidence="9" id="KW-1185">Reference proteome</keyword>
<dbReference type="PROSITE" id="PS51679">
    <property type="entry name" value="SAM_MT_C5"/>
    <property type="match status" value="1"/>
</dbReference>
<proteinExistence type="inferred from homology"/>
<comment type="caution">
    <text evidence="8">The sequence shown here is derived from an EMBL/GenBank/DDBJ whole genome shotgun (WGS) entry which is preliminary data.</text>
</comment>
<evidence type="ECO:0000256" key="7">
    <source>
        <dbReference type="PROSITE-ProRule" id="PRU01016"/>
    </source>
</evidence>
<accession>A0ABP9BJK6</accession>
<dbReference type="GO" id="GO:0032259">
    <property type="term" value="P:methylation"/>
    <property type="evidence" value="ECO:0007669"/>
    <property type="project" value="UniProtKB-KW"/>
</dbReference>
<dbReference type="PANTHER" id="PTHR10629">
    <property type="entry name" value="CYTOSINE-SPECIFIC METHYLTRANSFERASE"/>
    <property type="match status" value="1"/>
</dbReference>
<evidence type="ECO:0000256" key="4">
    <source>
        <dbReference type="ARBA" id="ARBA00022691"/>
    </source>
</evidence>
<evidence type="ECO:0000256" key="6">
    <source>
        <dbReference type="ARBA" id="ARBA00047422"/>
    </source>
</evidence>
<comment type="similarity">
    <text evidence="7">Belongs to the class I-like SAM-binding methyltransferase superfamily. C5-methyltransferase family.</text>
</comment>
<dbReference type="Gene3D" id="3.40.50.150">
    <property type="entry name" value="Vaccinia Virus protein VP39"/>
    <property type="match status" value="1"/>
</dbReference>
<keyword evidence="4 7" id="KW-0949">S-adenosyl-L-methionine</keyword>
<dbReference type="Proteomes" id="UP001499959">
    <property type="component" value="Unassembled WGS sequence"/>
</dbReference>
<evidence type="ECO:0000256" key="2">
    <source>
        <dbReference type="ARBA" id="ARBA00022603"/>
    </source>
</evidence>
<dbReference type="Gene3D" id="3.90.120.10">
    <property type="entry name" value="DNA Methylase, subunit A, domain 2"/>
    <property type="match status" value="1"/>
</dbReference>
<reference evidence="9" key="1">
    <citation type="journal article" date="2019" name="Int. J. Syst. Evol. Microbiol.">
        <title>The Global Catalogue of Microorganisms (GCM) 10K type strain sequencing project: providing services to taxonomists for standard genome sequencing and annotation.</title>
        <authorList>
            <consortium name="The Broad Institute Genomics Platform"/>
            <consortium name="The Broad Institute Genome Sequencing Center for Infectious Disease"/>
            <person name="Wu L."/>
            <person name="Ma J."/>
        </authorList>
    </citation>
    <scope>NUCLEOTIDE SEQUENCE [LARGE SCALE GENOMIC DNA]</scope>
    <source>
        <strain evidence="9">JCM 18204</strain>
    </source>
</reference>
<dbReference type="EMBL" id="BAABJE010000010">
    <property type="protein sequence ID" value="GAA4796345.1"/>
    <property type="molecule type" value="Genomic_DNA"/>
</dbReference>
<dbReference type="SUPFAM" id="SSF53335">
    <property type="entry name" value="S-adenosyl-L-methionine-dependent methyltransferases"/>
    <property type="match status" value="1"/>
</dbReference>